<dbReference type="Proteomes" id="UP000266673">
    <property type="component" value="Unassembled WGS sequence"/>
</dbReference>
<organism evidence="9 10">
    <name type="scientific">Gigaspora rosea</name>
    <dbReference type="NCBI Taxonomy" id="44941"/>
    <lineage>
        <taxon>Eukaryota</taxon>
        <taxon>Fungi</taxon>
        <taxon>Fungi incertae sedis</taxon>
        <taxon>Mucoromycota</taxon>
        <taxon>Glomeromycotina</taxon>
        <taxon>Glomeromycetes</taxon>
        <taxon>Diversisporales</taxon>
        <taxon>Gigasporaceae</taxon>
        <taxon>Gigaspora</taxon>
    </lineage>
</organism>
<proteinExistence type="predicted"/>
<evidence type="ECO:0000256" key="7">
    <source>
        <dbReference type="SAM" id="MobiDB-lite"/>
    </source>
</evidence>
<name>A0A397U6N6_9GLOM</name>
<evidence type="ECO:0000256" key="2">
    <source>
        <dbReference type="ARBA" id="ARBA00022692"/>
    </source>
</evidence>
<dbReference type="AlphaFoldDB" id="A0A397U6N6"/>
<feature type="transmembrane region" description="Helical" evidence="6">
    <location>
        <begin position="153"/>
        <end position="171"/>
    </location>
</feature>
<feature type="compositionally biased region" description="Basic and acidic residues" evidence="7">
    <location>
        <begin position="1"/>
        <end position="13"/>
    </location>
</feature>
<feature type="region of interest" description="Disordered" evidence="7">
    <location>
        <begin position="1"/>
        <end position="81"/>
    </location>
</feature>
<dbReference type="OrthoDB" id="567788at2759"/>
<feature type="transmembrane region" description="Helical" evidence="6">
    <location>
        <begin position="130"/>
        <end position="148"/>
    </location>
</feature>
<sequence>MTDFIEDVKHNIDLENNEQPSNHERDAPNSGFAENSTNNPAENVITEESANGYSVNEEKEEKGEPPSPPTEKEALKTDRSTEKTIDFNSDINDINDKVNTTTKRRKVVENPFVGIIPTAQYLVYWENPVHSGSILAGAFAFYIVNSYLSLPDILCYLTFYALVLNLMHVLGREQLQKLLNKDAKNPFETFLSETPYYIDRSSADKYVNICINGINYLLLEGQQIALIDDPLRSFKYIIMFYVTWSMMSWMSLQSFIITAVILGFTLPKAYLSNKTFVDQKLDHGRKIGNEKWQHYSSLAIKHTQRYADQAKPYIAKAGLLPNDKKHSEKVTKEE</sequence>
<evidence type="ECO:0000256" key="6">
    <source>
        <dbReference type="RuleBase" id="RU363132"/>
    </source>
</evidence>
<dbReference type="EMBL" id="QKWP01001897">
    <property type="protein sequence ID" value="RIB05915.1"/>
    <property type="molecule type" value="Genomic_DNA"/>
</dbReference>
<feature type="domain" description="Reticulon" evidence="8">
    <location>
        <begin position="119"/>
        <end position="328"/>
    </location>
</feature>
<evidence type="ECO:0000313" key="9">
    <source>
        <dbReference type="EMBL" id="RIB05915.1"/>
    </source>
</evidence>
<protein>
    <recommendedName>
        <fullName evidence="6">Reticulon-like protein</fullName>
    </recommendedName>
</protein>
<dbReference type="PROSITE" id="PS50845">
    <property type="entry name" value="RETICULON"/>
    <property type="match status" value="1"/>
</dbReference>
<evidence type="ECO:0000256" key="4">
    <source>
        <dbReference type="ARBA" id="ARBA00022989"/>
    </source>
</evidence>
<dbReference type="GO" id="GO:0005789">
    <property type="term" value="C:endoplasmic reticulum membrane"/>
    <property type="evidence" value="ECO:0007669"/>
    <property type="project" value="UniProtKB-SubCell"/>
</dbReference>
<reference evidence="9 10" key="1">
    <citation type="submission" date="2018-06" db="EMBL/GenBank/DDBJ databases">
        <title>Comparative genomics reveals the genomic features of Rhizophagus irregularis, R. cerebriforme, R. diaphanum and Gigaspora rosea, and their symbiotic lifestyle signature.</title>
        <authorList>
            <person name="Morin E."/>
            <person name="San Clemente H."/>
            <person name="Chen E.C.H."/>
            <person name="De La Providencia I."/>
            <person name="Hainaut M."/>
            <person name="Kuo A."/>
            <person name="Kohler A."/>
            <person name="Murat C."/>
            <person name="Tang N."/>
            <person name="Roy S."/>
            <person name="Loubradou J."/>
            <person name="Henrissat B."/>
            <person name="Grigoriev I.V."/>
            <person name="Corradi N."/>
            <person name="Roux C."/>
            <person name="Martin F.M."/>
        </authorList>
    </citation>
    <scope>NUCLEOTIDE SEQUENCE [LARGE SCALE GENOMIC DNA]</scope>
    <source>
        <strain evidence="9 10">DAOM 194757</strain>
    </source>
</reference>
<feature type="transmembrane region" description="Helical" evidence="6">
    <location>
        <begin position="238"/>
        <end position="264"/>
    </location>
</feature>
<keyword evidence="10" id="KW-1185">Reference proteome</keyword>
<dbReference type="Pfam" id="PF02453">
    <property type="entry name" value="Reticulon"/>
    <property type="match status" value="1"/>
</dbReference>
<feature type="compositionally biased region" description="Basic and acidic residues" evidence="7">
    <location>
        <begin position="56"/>
        <end position="81"/>
    </location>
</feature>
<evidence type="ECO:0000256" key="1">
    <source>
        <dbReference type="ARBA" id="ARBA00004477"/>
    </source>
</evidence>
<keyword evidence="4 6" id="KW-1133">Transmembrane helix</keyword>
<comment type="caution">
    <text evidence="9">The sequence shown here is derived from an EMBL/GenBank/DDBJ whole genome shotgun (WGS) entry which is preliminary data.</text>
</comment>
<accession>A0A397U6N6</accession>
<evidence type="ECO:0000256" key="3">
    <source>
        <dbReference type="ARBA" id="ARBA00022824"/>
    </source>
</evidence>
<dbReference type="InterPro" id="IPR003388">
    <property type="entry name" value="Reticulon"/>
</dbReference>
<evidence type="ECO:0000256" key="5">
    <source>
        <dbReference type="ARBA" id="ARBA00023136"/>
    </source>
</evidence>
<evidence type="ECO:0000313" key="10">
    <source>
        <dbReference type="Proteomes" id="UP000266673"/>
    </source>
</evidence>
<keyword evidence="2 6" id="KW-0812">Transmembrane</keyword>
<feature type="compositionally biased region" description="Polar residues" evidence="7">
    <location>
        <begin position="32"/>
        <end position="54"/>
    </location>
</feature>
<comment type="subcellular location">
    <subcellularLocation>
        <location evidence="1 6">Endoplasmic reticulum membrane</location>
        <topology evidence="1 6">Multi-pass membrane protein</topology>
    </subcellularLocation>
</comment>
<gene>
    <name evidence="9" type="ORF">C2G38_2148317</name>
</gene>
<evidence type="ECO:0000259" key="8">
    <source>
        <dbReference type="PROSITE" id="PS50845"/>
    </source>
</evidence>
<dbReference type="STRING" id="44941.A0A397U6N6"/>
<keyword evidence="3 6" id="KW-0256">Endoplasmic reticulum</keyword>
<keyword evidence="5 6" id="KW-0472">Membrane</keyword>